<keyword evidence="5" id="KW-1133">Transmembrane helix</keyword>
<dbReference type="InterPro" id="IPR009057">
    <property type="entry name" value="Homeodomain-like_sf"/>
</dbReference>
<protein>
    <submittedName>
        <fullName evidence="7">TetR/AcrR family transcriptional regulator</fullName>
    </submittedName>
</protein>
<feature type="DNA-binding region" description="H-T-H motif" evidence="4">
    <location>
        <begin position="31"/>
        <end position="50"/>
    </location>
</feature>
<evidence type="ECO:0000256" key="4">
    <source>
        <dbReference type="PROSITE-ProRule" id="PRU00335"/>
    </source>
</evidence>
<dbReference type="EMBL" id="CP146609">
    <property type="protein sequence ID" value="WWX23026.1"/>
    <property type="molecule type" value="Genomic_DNA"/>
</dbReference>
<sequence length="215" mass="23875">MRKRLDSDVRRGQIAEAALELVVSEGISALTVKNIASQVGVTPPALYRHYAGKTEILAAVVDHILGVYTESRDRAFREATGPVGLLRELFFSHVRLFKRHPAVPVLFYSDLLWLEEPSLGERLNRHLDGFADEVAGVIRRGQDGGRIRADETAERLFIAFLGLFSTLGILAGRGLCQVDVASQAGTNWKIFEDYITRTDGRPSEDVQRDNCEVVP</sequence>
<dbReference type="RefSeq" id="WP_338668741.1">
    <property type="nucleotide sequence ID" value="NZ_CP146609.1"/>
</dbReference>
<keyword evidence="8" id="KW-1185">Reference proteome</keyword>
<feature type="domain" description="HTH tetR-type" evidence="6">
    <location>
        <begin position="8"/>
        <end position="68"/>
    </location>
</feature>
<dbReference type="SUPFAM" id="SSF48498">
    <property type="entry name" value="Tetracyclin repressor-like, C-terminal domain"/>
    <property type="match status" value="1"/>
</dbReference>
<dbReference type="PANTHER" id="PTHR30055:SF234">
    <property type="entry name" value="HTH-TYPE TRANSCRIPTIONAL REGULATOR BETI"/>
    <property type="match status" value="1"/>
</dbReference>
<keyword evidence="1" id="KW-0805">Transcription regulation</keyword>
<evidence type="ECO:0000256" key="2">
    <source>
        <dbReference type="ARBA" id="ARBA00023125"/>
    </source>
</evidence>
<keyword evidence="5" id="KW-0812">Transmembrane</keyword>
<evidence type="ECO:0000256" key="1">
    <source>
        <dbReference type="ARBA" id="ARBA00023015"/>
    </source>
</evidence>
<dbReference type="Gene3D" id="1.10.357.10">
    <property type="entry name" value="Tetracycline Repressor, domain 2"/>
    <property type="match status" value="1"/>
</dbReference>
<proteinExistence type="predicted"/>
<gene>
    <name evidence="7" type="ORF">V8V93_02215</name>
</gene>
<evidence type="ECO:0000313" key="7">
    <source>
        <dbReference type="EMBL" id="WWX23026.1"/>
    </source>
</evidence>
<accession>A0ABZ2J1P3</accession>
<evidence type="ECO:0000313" key="8">
    <source>
        <dbReference type="Proteomes" id="UP001385389"/>
    </source>
</evidence>
<dbReference type="PRINTS" id="PR00455">
    <property type="entry name" value="HTHTETR"/>
</dbReference>
<evidence type="ECO:0000256" key="3">
    <source>
        <dbReference type="ARBA" id="ARBA00023163"/>
    </source>
</evidence>
<evidence type="ECO:0000259" key="6">
    <source>
        <dbReference type="PROSITE" id="PS50977"/>
    </source>
</evidence>
<dbReference type="Pfam" id="PF00440">
    <property type="entry name" value="TetR_N"/>
    <property type="match status" value="1"/>
</dbReference>
<keyword evidence="2 4" id="KW-0238">DNA-binding</keyword>
<reference evidence="7 8" key="1">
    <citation type="submission" date="2024-03" db="EMBL/GenBank/DDBJ databases">
        <title>Phenotype and Genome Characterization of a Sulfate-Reducing Bacterium Pseudodesulfovibrio sp. strain 5S69, isolated from Petroleum Reservoir in Tatarstan (Russia).</title>
        <authorList>
            <person name="Bidzhieva S.K."/>
            <person name="Kadnikov V."/>
            <person name="Tourova T.P."/>
            <person name="Samigullina S.R."/>
            <person name="Sokolova D.S."/>
            <person name="Poltaraus A.B."/>
            <person name="Avtukh A.N."/>
            <person name="Tereshina V.M."/>
            <person name="Mardanov A.V."/>
            <person name="Nazina T.N."/>
        </authorList>
    </citation>
    <scope>NUCLEOTIDE SEQUENCE [LARGE SCALE GENOMIC DNA]</scope>
    <source>
        <strain evidence="7 8">5S69</strain>
    </source>
</reference>
<name>A0ABZ2J1P3_9BACT</name>
<feature type="transmembrane region" description="Helical" evidence="5">
    <location>
        <begin position="156"/>
        <end position="175"/>
    </location>
</feature>
<dbReference type="PANTHER" id="PTHR30055">
    <property type="entry name" value="HTH-TYPE TRANSCRIPTIONAL REGULATOR RUTR"/>
    <property type="match status" value="1"/>
</dbReference>
<dbReference type="Proteomes" id="UP001385389">
    <property type="component" value="Chromosome"/>
</dbReference>
<dbReference type="PROSITE" id="PS50977">
    <property type="entry name" value="HTH_TETR_2"/>
    <property type="match status" value="1"/>
</dbReference>
<keyword evidence="5" id="KW-0472">Membrane</keyword>
<keyword evidence="3" id="KW-0804">Transcription</keyword>
<dbReference type="InterPro" id="IPR001647">
    <property type="entry name" value="HTH_TetR"/>
</dbReference>
<dbReference type="InterPro" id="IPR050109">
    <property type="entry name" value="HTH-type_TetR-like_transc_reg"/>
</dbReference>
<dbReference type="InterPro" id="IPR036271">
    <property type="entry name" value="Tet_transcr_reg_TetR-rel_C_sf"/>
</dbReference>
<evidence type="ECO:0000256" key="5">
    <source>
        <dbReference type="SAM" id="Phobius"/>
    </source>
</evidence>
<organism evidence="7 8">
    <name type="scientific">Pseudodesulfovibrio methanolicus</name>
    <dbReference type="NCBI Taxonomy" id="3126690"/>
    <lineage>
        <taxon>Bacteria</taxon>
        <taxon>Pseudomonadati</taxon>
        <taxon>Thermodesulfobacteriota</taxon>
        <taxon>Desulfovibrionia</taxon>
        <taxon>Desulfovibrionales</taxon>
        <taxon>Desulfovibrionaceae</taxon>
    </lineage>
</organism>
<dbReference type="SUPFAM" id="SSF46689">
    <property type="entry name" value="Homeodomain-like"/>
    <property type="match status" value="1"/>
</dbReference>